<feature type="transmembrane region" description="Helical" evidence="6">
    <location>
        <begin position="360"/>
        <end position="377"/>
    </location>
</feature>
<keyword evidence="5 6" id="KW-0472">Membrane</keyword>
<protein>
    <submittedName>
        <fullName evidence="7">MATE family efflux transporter</fullName>
    </submittedName>
</protein>
<keyword evidence="3 6" id="KW-0812">Transmembrane</keyword>
<evidence type="ECO:0000256" key="2">
    <source>
        <dbReference type="ARBA" id="ARBA00010199"/>
    </source>
</evidence>
<reference evidence="7" key="1">
    <citation type="submission" date="2022-10" db="EMBL/GenBank/DDBJ databases">
        <title>Shewanella flava sp. nov, isolated from the estuary of the Fenhe River into the Yellow River.</title>
        <authorList>
            <person name="Li Y."/>
        </authorList>
    </citation>
    <scope>NUCLEOTIDE SEQUENCE</scope>
    <source>
        <strain evidence="7">FYR11-62</strain>
    </source>
</reference>
<dbReference type="PANTHER" id="PTHR42893:SF46">
    <property type="entry name" value="PROTEIN DETOXIFICATION 44, CHLOROPLASTIC"/>
    <property type="match status" value="1"/>
</dbReference>
<feature type="transmembrane region" description="Helical" evidence="6">
    <location>
        <begin position="16"/>
        <end position="36"/>
    </location>
</feature>
<dbReference type="RefSeq" id="WP_264726197.1">
    <property type="nucleotide sequence ID" value="NZ_JAPDMX010000024.1"/>
</dbReference>
<dbReference type="Pfam" id="PF01554">
    <property type="entry name" value="MatE"/>
    <property type="match status" value="2"/>
</dbReference>
<evidence type="ECO:0000256" key="4">
    <source>
        <dbReference type="ARBA" id="ARBA00022989"/>
    </source>
</evidence>
<keyword evidence="4 6" id="KW-1133">Transmembrane helix</keyword>
<organism evidence="7 8">
    <name type="scientific">Shewanella subflava</name>
    <dbReference type="NCBI Taxonomy" id="2986476"/>
    <lineage>
        <taxon>Bacteria</taxon>
        <taxon>Pseudomonadati</taxon>
        <taxon>Pseudomonadota</taxon>
        <taxon>Gammaproteobacteria</taxon>
        <taxon>Alteromonadales</taxon>
        <taxon>Shewanellaceae</taxon>
        <taxon>Shewanella</taxon>
    </lineage>
</organism>
<gene>
    <name evidence="7" type="ORF">OHT75_09230</name>
</gene>
<dbReference type="PANTHER" id="PTHR42893">
    <property type="entry name" value="PROTEIN DETOXIFICATION 44, CHLOROPLASTIC-RELATED"/>
    <property type="match status" value="1"/>
</dbReference>
<dbReference type="InterPro" id="IPR002528">
    <property type="entry name" value="MATE_fam"/>
</dbReference>
<feature type="transmembrane region" description="Helical" evidence="6">
    <location>
        <begin position="48"/>
        <end position="72"/>
    </location>
</feature>
<evidence type="ECO:0000256" key="6">
    <source>
        <dbReference type="SAM" id="Phobius"/>
    </source>
</evidence>
<comment type="subcellular location">
    <subcellularLocation>
        <location evidence="1">Membrane</location>
        <topology evidence="1">Multi-pass membrane protein</topology>
    </subcellularLocation>
</comment>
<feature type="transmembrane region" description="Helical" evidence="6">
    <location>
        <begin position="170"/>
        <end position="190"/>
    </location>
</feature>
<feature type="transmembrane region" description="Helical" evidence="6">
    <location>
        <begin position="274"/>
        <end position="297"/>
    </location>
</feature>
<comment type="similarity">
    <text evidence="2">Belongs to the multi antimicrobial extrusion (MATE) (TC 2.A.66.1) family.</text>
</comment>
<keyword evidence="8" id="KW-1185">Reference proteome</keyword>
<evidence type="ECO:0000256" key="1">
    <source>
        <dbReference type="ARBA" id="ARBA00004141"/>
    </source>
</evidence>
<evidence type="ECO:0000313" key="7">
    <source>
        <dbReference type="EMBL" id="MCW3172658.1"/>
    </source>
</evidence>
<feature type="transmembrane region" description="Helical" evidence="6">
    <location>
        <begin position="318"/>
        <end position="340"/>
    </location>
</feature>
<feature type="transmembrane region" description="Helical" evidence="6">
    <location>
        <begin position="415"/>
        <end position="436"/>
    </location>
</feature>
<evidence type="ECO:0000256" key="5">
    <source>
        <dbReference type="ARBA" id="ARBA00023136"/>
    </source>
</evidence>
<feature type="transmembrane region" description="Helical" evidence="6">
    <location>
        <begin position="139"/>
        <end position="158"/>
    </location>
</feature>
<feature type="transmembrane region" description="Helical" evidence="6">
    <location>
        <begin position="389"/>
        <end position="409"/>
    </location>
</feature>
<evidence type="ECO:0000313" key="8">
    <source>
        <dbReference type="Proteomes" id="UP001163714"/>
    </source>
</evidence>
<dbReference type="CDD" id="cd13136">
    <property type="entry name" value="MATE_DinF_like"/>
    <property type="match status" value="1"/>
</dbReference>
<evidence type="ECO:0000256" key="3">
    <source>
        <dbReference type="ARBA" id="ARBA00022692"/>
    </source>
</evidence>
<dbReference type="NCBIfam" id="TIGR00797">
    <property type="entry name" value="matE"/>
    <property type="match status" value="1"/>
</dbReference>
<feature type="transmembrane region" description="Helical" evidence="6">
    <location>
        <begin position="248"/>
        <end position="268"/>
    </location>
</feature>
<feature type="transmembrane region" description="Helical" evidence="6">
    <location>
        <begin position="93"/>
        <end position="111"/>
    </location>
</feature>
<feature type="transmembrane region" description="Helical" evidence="6">
    <location>
        <begin position="196"/>
        <end position="214"/>
    </location>
</feature>
<dbReference type="Proteomes" id="UP001163714">
    <property type="component" value="Unassembled WGS sequence"/>
</dbReference>
<dbReference type="EMBL" id="JAPDMX010000024">
    <property type="protein sequence ID" value="MCW3172658.1"/>
    <property type="molecule type" value="Genomic_DNA"/>
</dbReference>
<accession>A0ABT3I9W8</accession>
<comment type="caution">
    <text evidence="7">The sequence shown here is derived from an EMBL/GenBank/DDBJ whole genome shotgun (WGS) entry which is preliminary data.</text>
</comment>
<dbReference type="InterPro" id="IPR044644">
    <property type="entry name" value="DinF-like"/>
</dbReference>
<proteinExistence type="inferred from homology"/>
<name>A0ABT3I9W8_9GAMM</name>
<sequence length="453" mass="50144">MSLFSVLANGDKNRQLMALAIPMMLSNITIPLLGLVDTAVIGHLGEAYYLGGVALGSTIITLMVWLLGFLRMSTTGLVAQAYGAQDHHSQHRLLVQGVCLALLLAAGALALQQPILSLALHLSEASAQVQYYCRQYVEIRIWSLPFALTNLVLLGWLLGRQQPKAAMWQLIIANIANIILDVIFVIGFQWNVQGAALASVIADICAFTVAAVMVTRQLKQQRHFTWSHLLQHLTFAGLSRLLTLNRDIFIRSLCLQAAFSFMAFYGAGLGDTTLAANAVLLNLLMLISYALDGIAYYAEAEVGRAVGQRNPTLLFESVSLAFAWSAIIAIIFSGCFWLFGSQIISLLTNITCVQQTAQSYLFWLIAMPILAFGCYLFDGVYIGAAQGQVMRNSMILATFGVYFPLWWSMQSFENHALWGALCAFMLFRSMSLGWHYQYRLKKHVSKTFKIQLT</sequence>